<comment type="subcellular location">
    <subcellularLocation>
        <location evidence="1">Membrane</location>
        <topology evidence="1">Multi-pass membrane protein</topology>
    </subcellularLocation>
</comment>
<evidence type="ECO:0000256" key="5">
    <source>
        <dbReference type="SAM" id="Phobius"/>
    </source>
</evidence>
<reference evidence="6" key="1">
    <citation type="submission" date="2022-07" db="EMBL/GenBank/DDBJ databases">
        <title>Genome analysis of Parmales, a sister group of diatoms, reveals the evolutionary specialization of diatoms from phago-mixotrophs to photoautotrophs.</title>
        <authorList>
            <person name="Ban H."/>
            <person name="Sato S."/>
            <person name="Yoshikawa S."/>
            <person name="Kazumasa Y."/>
            <person name="Nakamura Y."/>
            <person name="Ichinomiya M."/>
            <person name="Saitoh K."/>
            <person name="Sato N."/>
            <person name="Blanc-Mathieu R."/>
            <person name="Endo H."/>
            <person name="Kuwata A."/>
            <person name="Ogata H."/>
        </authorList>
    </citation>
    <scope>NUCLEOTIDE SEQUENCE</scope>
</reference>
<name>A0A9W7DNF1_9STRA</name>
<sequence length="241" mass="25017">MSWANASNDNPFEAPAAAPAAAPVPAAPAAAAPSWLSGSGQAPAPVPAAAAPPVAGQPQNAQQAMQGVATQKAGHVGPIPAVVKHLRLINLLCSLGVTVLAAITLLTSLTNPNGDVTVMVMCLYVFFFGMMVCCFELQLKAVAQYIAGNFGFFFDAKLRALFLIFVAMLCWSLGLPGIIMGSTLCFLASINLFALCKYPDYVSAPAISEEQRNKAMKQAGGMAAGAYLSSQVPSQPQQTQV</sequence>
<feature type="transmembrane region" description="Helical" evidence="5">
    <location>
        <begin position="116"/>
        <end position="139"/>
    </location>
</feature>
<dbReference type="PANTHER" id="PTHR38894:SF1">
    <property type="entry name" value="TRANSMEMBRANE PROTEIN"/>
    <property type="match status" value="1"/>
</dbReference>
<evidence type="ECO:0000313" key="6">
    <source>
        <dbReference type="EMBL" id="GMH48545.1"/>
    </source>
</evidence>
<comment type="caution">
    <text evidence="6">The sequence shown here is derived from an EMBL/GenBank/DDBJ whole genome shotgun (WGS) entry which is preliminary data.</text>
</comment>
<keyword evidence="2 5" id="KW-0812">Transmembrane</keyword>
<evidence type="ECO:0000256" key="3">
    <source>
        <dbReference type="ARBA" id="ARBA00022989"/>
    </source>
</evidence>
<keyword evidence="7" id="KW-1185">Reference proteome</keyword>
<keyword evidence="3 5" id="KW-1133">Transmembrane helix</keyword>
<dbReference type="PANTHER" id="PTHR38894">
    <property type="entry name" value="TRANSMEMBRANE PROTEIN"/>
    <property type="match status" value="1"/>
</dbReference>
<dbReference type="OrthoDB" id="203284at2759"/>
<evidence type="ECO:0000256" key="2">
    <source>
        <dbReference type="ARBA" id="ARBA00022692"/>
    </source>
</evidence>
<protein>
    <submittedName>
        <fullName evidence="6">Uncharacterized protein</fullName>
    </submittedName>
</protein>
<feature type="transmembrane region" description="Helical" evidence="5">
    <location>
        <begin position="160"/>
        <end position="193"/>
    </location>
</feature>
<evidence type="ECO:0000313" key="7">
    <source>
        <dbReference type="Proteomes" id="UP001165082"/>
    </source>
</evidence>
<keyword evidence="4 5" id="KW-0472">Membrane</keyword>
<organism evidence="6 7">
    <name type="scientific">Triparma retinervis</name>
    <dbReference type="NCBI Taxonomy" id="2557542"/>
    <lineage>
        <taxon>Eukaryota</taxon>
        <taxon>Sar</taxon>
        <taxon>Stramenopiles</taxon>
        <taxon>Ochrophyta</taxon>
        <taxon>Bolidophyceae</taxon>
        <taxon>Parmales</taxon>
        <taxon>Triparmaceae</taxon>
        <taxon>Triparma</taxon>
    </lineage>
</organism>
<feature type="transmembrane region" description="Helical" evidence="5">
    <location>
        <begin position="88"/>
        <end position="110"/>
    </location>
</feature>
<proteinExistence type="predicted"/>
<gene>
    <name evidence="6" type="ORF">TrRE_jg13640</name>
</gene>
<dbReference type="EMBL" id="BRXZ01001876">
    <property type="protein sequence ID" value="GMH48545.1"/>
    <property type="molecule type" value="Genomic_DNA"/>
</dbReference>
<accession>A0A9W7DNF1</accession>
<dbReference type="Pfam" id="PF08507">
    <property type="entry name" value="COPI_assoc"/>
    <property type="match status" value="1"/>
</dbReference>
<dbReference type="InterPro" id="IPR013714">
    <property type="entry name" value="Golgi_TVP15"/>
</dbReference>
<dbReference type="GO" id="GO:0016020">
    <property type="term" value="C:membrane"/>
    <property type="evidence" value="ECO:0007669"/>
    <property type="project" value="UniProtKB-SubCell"/>
</dbReference>
<evidence type="ECO:0000256" key="4">
    <source>
        <dbReference type="ARBA" id="ARBA00023136"/>
    </source>
</evidence>
<dbReference type="AlphaFoldDB" id="A0A9W7DNF1"/>
<dbReference type="Proteomes" id="UP001165082">
    <property type="component" value="Unassembled WGS sequence"/>
</dbReference>
<evidence type="ECO:0000256" key="1">
    <source>
        <dbReference type="ARBA" id="ARBA00004141"/>
    </source>
</evidence>